<dbReference type="InterPro" id="IPR007493">
    <property type="entry name" value="DUF538"/>
</dbReference>
<dbReference type="Gene3D" id="2.30.240.10">
    <property type="entry name" value="At5g01610-like"/>
    <property type="match status" value="1"/>
</dbReference>
<dbReference type="Pfam" id="PF04398">
    <property type="entry name" value="DUF538"/>
    <property type="match status" value="1"/>
</dbReference>
<dbReference type="Gene3D" id="3.30.70.80">
    <property type="entry name" value="Peptidase S8 propeptide/proteinase inhibitor I9"/>
    <property type="match status" value="1"/>
</dbReference>
<reference evidence="5" key="1">
    <citation type="journal article" date="2017" name="Nat. Commun.">
        <title>The asparagus genome sheds light on the origin and evolution of a young Y chromosome.</title>
        <authorList>
            <person name="Harkess A."/>
            <person name="Zhou J."/>
            <person name="Xu C."/>
            <person name="Bowers J.E."/>
            <person name="Van der Hulst R."/>
            <person name="Ayyampalayam S."/>
            <person name="Mercati F."/>
            <person name="Riccardi P."/>
            <person name="McKain M.R."/>
            <person name="Kakrana A."/>
            <person name="Tang H."/>
            <person name="Ray J."/>
            <person name="Groenendijk J."/>
            <person name="Arikit S."/>
            <person name="Mathioni S.M."/>
            <person name="Nakano M."/>
            <person name="Shan H."/>
            <person name="Telgmann-Rauber A."/>
            <person name="Kanno A."/>
            <person name="Yue Z."/>
            <person name="Chen H."/>
            <person name="Li W."/>
            <person name="Chen Y."/>
            <person name="Xu X."/>
            <person name="Zhang Y."/>
            <person name="Luo S."/>
            <person name="Chen H."/>
            <person name="Gao J."/>
            <person name="Mao Z."/>
            <person name="Pires J.C."/>
            <person name="Luo M."/>
            <person name="Kudrna D."/>
            <person name="Wing R.A."/>
            <person name="Meyers B.C."/>
            <person name="Yi K."/>
            <person name="Kong H."/>
            <person name="Lavrijsen P."/>
            <person name="Sunseri F."/>
            <person name="Falavigna A."/>
            <person name="Ye Y."/>
            <person name="Leebens-Mack J.H."/>
            <person name="Chen G."/>
        </authorList>
    </citation>
    <scope>NUCLEOTIDE SEQUENCE [LARGE SCALE GENOMIC DNA]</scope>
    <source>
        <strain evidence="5">cv. DH0086</strain>
    </source>
</reference>
<evidence type="ECO:0000256" key="2">
    <source>
        <dbReference type="SAM" id="MobiDB-lite"/>
    </source>
</evidence>
<dbReference type="FunFam" id="3.30.70.80:FF:000001">
    <property type="entry name" value="Multiple organellar RNA editing factor"/>
    <property type="match status" value="1"/>
</dbReference>
<dbReference type="AlphaFoldDB" id="A0A5P1ELH4"/>
<dbReference type="Pfam" id="PF21864">
    <property type="entry name" value="MORF_dom"/>
    <property type="match status" value="1"/>
</dbReference>
<gene>
    <name evidence="4" type="ORF">A4U43_C07F39140</name>
</gene>
<organism evidence="4 5">
    <name type="scientific">Asparagus officinalis</name>
    <name type="common">Garden asparagus</name>
    <dbReference type="NCBI Taxonomy" id="4686"/>
    <lineage>
        <taxon>Eukaryota</taxon>
        <taxon>Viridiplantae</taxon>
        <taxon>Streptophyta</taxon>
        <taxon>Embryophyta</taxon>
        <taxon>Tracheophyta</taxon>
        <taxon>Spermatophyta</taxon>
        <taxon>Magnoliopsida</taxon>
        <taxon>Liliopsida</taxon>
        <taxon>Asparagales</taxon>
        <taxon>Asparagaceae</taxon>
        <taxon>Asparagoideae</taxon>
        <taxon>Asparagus</taxon>
    </lineage>
</organism>
<dbReference type="Proteomes" id="UP000243459">
    <property type="component" value="Chromosome 7"/>
</dbReference>
<dbReference type="PANTHER" id="PTHR31346:SF3">
    <property type="entry name" value="MULTIPLE ORGANELLAR RNA EDITING FACTOR 9, CHLOROPLASTIC"/>
    <property type="match status" value="1"/>
</dbReference>
<dbReference type="GO" id="GO:0016554">
    <property type="term" value="P:cytidine to uridine editing"/>
    <property type="evidence" value="ECO:0007669"/>
    <property type="project" value="InterPro"/>
</dbReference>
<dbReference type="InterPro" id="IPR036758">
    <property type="entry name" value="At5g01610-like"/>
</dbReference>
<protein>
    <recommendedName>
        <fullName evidence="3">MORF/ORRM1/DAG-like MORF domain-containing protein</fullName>
    </recommendedName>
</protein>
<dbReference type="PANTHER" id="PTHR31346">
    <property type="entry name" value="MULTIPLE ORGANELLAR RNA EDITING FACTOR 2, CHLOROPLASTIC-RELATED-RELATED"/>
    <property type="match status" value="1"/>
</dbReference>
<sequence length="341" mass="38196">MATLTSSSSSSYLHLKSLIPSSTTPNPRSLNPSRLNPSAPLPLKKRPSMGVSNRPTIKAMAVNRNNSNDEPRETIMLPGCDYNHWLIVMEFPKDPAPTREQMIETYLNTLATVLGSMEEAKKNMYAFSTTTYTGFQCTVSEETSEKFKGLPGVLWVLPDSYIDVKNKDYGGDKYINGEIIPCKYPTYQPKQRNSSKYESRRGDPIHDLLKAHNLPPGLLPKSITNFTFDPSTSLLVAHLEKPCYAKYDSLTYFDWVVTGKLSYGVLKRVDGFKQEELFVWLPVKGIFNMNPESGVIMFDIGLAHKQLSMSLFETPPECNDYGVLDEVGGSLGRKGGIKEQR</sequence>
<feature type="region of interest" description="Disordered" evidence="2">
    <location>
        <begin position="17"/>
        <end position="54"/>
    </location>
</feature>
<feature type="domain" description="MORF/ORRM1/DAG-like MORF" evidence="3">
    <location>
        <begin position="82"/>
        <end position="174"/>
    </location>
</feature>
<proteinExistence type="predicted"/>
<keyword evidence="1" id="KW-0809">Transit peptide</keyword>
<feature type="compositionally biased region" description="Polar residues" evidence="2">
    <location>
        <begin position="19"/>
        <end position="36"/>
    </location>
</feature>
<dbReference type="SUPFAM" id="SSF141562">
    <property type="entry name" value="At5g01610-like"/>
    <property type="match status" value="1"/>
</dbReference>
<evidence type="ECO:0000259" key="3">
    <source>
        <dbReference type="Pfam" id="PF21864"/>
    </source>
</evidence>
<dbReference type="GO" id="GO:1900865">
    <property type="term" value="P:chloroplast RNA modification"/>
    <property type="evidence" value="ECO:0007669"/>
    <property type="project" value="TreeGrafter"/>
</dbReference>
<evidence type="ECO:0000313" key="4">
    <source>
        <dbReference type="EMBL" id="ONK65639.1"/>
    </source>
</evidence>
<dbReference type="GO" id="GO:0009507">
    <property type="term" value="C:chloroplast"/>
    <property type="evidence" value="ECO:0007669"/>
    <property type="project" value="TreeGrafter"/>
</dbReference>
<dbReference type="EMBL" id="CM007387">
    <property type="protein sequence ID" value="ONK65639.1"/>
    <property type="molecule type" value="Genomic_DNA"/>
</dbReference>
<keyword evidence="5" id="KW-1185">Reference proteome</keyword>
<dbReference type="InterPro" id="IPR054059">
    <property type="entry name" value="MORF/ORRM1/DAG-like_MORF"/>
</dbReference>
<dbReference type="InterPro" id="IPR037045">
    <property type="entry name" value="S8pro/Inhibitor_I9_sf"/>
</dbReference>
<evidence type="ECO:0000313" key="5">
    <source>
        <dbReference type="Proteomes" id="UP000243459"/>
    </source>
</evidence>
<name>A0A5P1ELH4_ASPOF</name>
<accession>A0A5P1ELH4</accession>
<dbReference type="Gramene" id="ONK65639">
    <property type="protein sequence ID" value="ONK65639"/>
    <property type="gene ID" value="A4U43_C07F39140"/>
</dbReference>
<dbReference type="GO" id="GO:0042803">
    <property type="term" value="F:protein homodimerization activity"/>
    <property type="evidence" value="ECO:0007669"/>
    <property type="project" value="UniProtKB-ARBA"/>
</dbReference>
<evidence type="ECO:0000256" key="1">
    <source>
        <dbReference type="ARBA" id="ARBA00022946"/>
    </source>
</evidence>
<dbReference type="InterPro" id="IPR039206">
    <property type="entry name" value="MORF/ORRM1/DAG-like"/>
</dbReference>